<reference evidence="2 3" key="1">
    <citation type="journal article" date="2020" name="Phytopathology">
        <title>Genome Sequence Resources of Colletotrichum truncatum, C. plurivorum, C. musicola, and C. sojae: Four Species Pathogenic to Soybean (Glycine max).</title>
        <authorList>
            <person name="Rogerio F."/>
            <person name="Boufleur T.R."/>
            <person name="Ciampi-Guillardi M."/>
            <person name="Sukno S.A."/>
            <person name="Thon M.R."/>
            <person name="Massola Junior N.S."/>
            <person name="Baroncelli R."/>
        </authorList>
    </citation>
    <scope>NUCLEOTIDE SEQUENCE [LARGE SCALE GENOMIC DNA]</scope>
    <source>
        <strain evidence="2 3">LFN0009</strain>
    </source>
</reference>
<accession>A0A8H6JVW9</accession>
<dbReference type="AlphaFoldDB" id="A0A8H6JVW9"/>
<protein>
    <submittedName>
        <fullName evidence="2">Uncharacterized protein</fullName>
    </submittedName>
</protein>
<dbReference type="EMBL" id="WIGN01000007">
    <property type="protein sequence ID" value="KAF6819973.1"/>
    <property type="molecule type" value="Genomic_DNA"/>
</dbReference>
<feature type="region of interest" description="Disordered" evidence="1">
    <location>
        <begin position="382"/>
        <end position="476"/>
    </location>
</feature>
<gene>
    <name evidence="2" type="ORF">CSOJ01_01041</name>
</gene>
<feature type="compositionally biased region" description="Acidic residues" evidence="1">
    <location>
        <begin position="407"/>
        <end position="418"/>
    </location>
</feature>
<proteinExistence type="predicted"/>
<comment type="caution">
    <text evidence="2">The sequence shown here is derived from an EMBL/GenBank/DDBJ whole genome shotgun (WGS) entry which is preliminary data.</text>
</comment>
<organism evidence="2 3">
    <name type="scientific">Colletotrichum sojae</name>
    <dbReference type="NCBI Taxonomy" id="2175907"/>
    <lineage>
        <taxon>Eukaryota</taxon>
        <taxon>Fungi</taxon>
        <taxon>Dikarya</taxon>
        <taxon>Ascomycota</taxon>
        <taxon>Pezizomycotina</taxon>
        <taxon>Sordariomycetes</taxon>
        <taxon>Hypocreomycetidae</taxon>
        <taxon>Glomerellales</taxon>
        <taxon>Glomerellaceae</taxon>
        <taxon>Colletotrichum</taxon>
        <taxon>Colletotrichum orchidearum species complex</taxon>
    </lineage>
</organism>
<keyword evidence="3" id="KW-1185">Reference proteome</keyword>
<name>A0A8H6JVW9_9PEZI</name>
<feature type="compositionally biased region" description="Polar residues" evidence="1">
    <location>
        <begin position="221"/>
        <end position="231"/>
    </location>
</feature>
<feature type="region of interest" description="Disordered" evidence="1">
    <location>
        <begin position="220"/>
        <end position="250"/>
    </location>
</feature>
<dbReference type="Proteomes" id="UP000652219">
    <property type="component" value="Unassembled WGS sequence"/>
</dbReference>
<evidence type="ECO:0000313" key="2">
    <source>
        <dbReference type="EMBL" id="KAF6819973.1"/>
    </source>
</evidence>
<feature type="compositionally biased region" description="Acidic residues" evidence="1">
    <location>
        <begin position="438"/>
        <end position="447"/>
    </location>
</feature>
<sequence length="476" mass="52938">MAFTSANELFFAVKGGQMSVIKAQTCRLHISVTEEADDQPDRPADLGLAISCLMGCDDSGIWLSTPDDDNLMDPRDQQLYGQYSEHAAAYESLLNASLYTLLLGNLPVPGVNILQAMRSPCLVVLAPQVFNMNYLATQIPATENAPDLESIRDPVSEGYNSHHAPPVAGGEDEFADNTQDQEFHILFDRREDASLETQDENAALDIQAEAHSQWEEVDTWGQESQQSSRFSSPGAECDGTQDASQEFGDSTRLWNSRMSMKGLAVYDEPMDLSFEALQQEDGMEGTSTEDVAHDQQVRFHLRIDDDEDLICGELEVVSEEADLDTRVQHDDDFIQTDSTQEMNFDKPPQVDSGQQVEFRPIRDSTQGLENYEEWWNLDPRPAQVLGEPASSTEEPHPTAYLGFGSPIDEDGSYCDTPEESQYAYERAVSTDPCPWQDNLEEDTDEGLLDARSQSLPADWLEDAGLSGRLSEDGTYL</sequence>
<feature type="compositionally biased region" description="Polar residues" evidence="1">
    <location>
        <begin position="241"/>
        <end position="250"/>
    </location>
</feature>
<evidence type="ECO:0000256" key="1">
    <source>
        <dbReference type="SAM" id="MobiDB-lite"/>
    </source>
</evidence>
<evidence type="ECO:0000313" key="3">
    <source>
        <dbReference type="Proteomes" id="UP000652219"/>
    </source>
</evidence>